<proteinExistence type="predicted"/>
<accession>A0A2W5ZFB2</accession>
<name>A0A2W5ZFB2_9BACT</name>
<dbReference type="InterPro" id="IPR006076">
    <property type="entry name" value="FAD-dep_OxRdtase"/>
</dbReference>
<accession>A0A934JZA8</accession>
<dbReference type="Gene3D" id="3.50.50.60">
    <property type="entry name" value="FAD/NAD(P)-binding domain"/>
    <property type="match status" value="1"/>
</dbReference>
<gene>
    <name evidence="4" type="ORF">DLM65_03465</name>
    <name evidence="3" type="ORF">JF886_12750</name>
</gene>
<dbReference type="GO" id="GO:0005737">
    <property type="term" value="C:cytoplasm"/>
    <property type="evidence" value="ECO:0007669"/>
    <property type="project" value="TreeGrafter"/>
</dbReference>
<dbReference type="RefSeq" id="WP_337313054.1">
    <property type="nucleotide sequence ID" value="NZ_JAEKNS010000131.1"/>
</dbReference>
<protein>
    <submittedName>
        <fullName evidence="3">FAD-binding oxidoreductase</fullName>
    </submittedName>
</protein>
<dbReference type="Pfam" id="PF01266">
    <property type="entry name" value="DAO"/>
    <property type="match status" value="1"/>
</dbReference>
<sequence length="382" mass="40573">MAALPPSAECVIIGGGVVGCSLAYHLARAGVQPLLLERGDFGSGSTARGAGGVRQQFATEINVRIGMLSRQLLENFEAEVGATADLRLVGYLFVASSDEQMEQLARNVAMQHAVGLEDVRLLSCEQVAEIVPQLNVEDVRGGTFCPSDGLAGPNEVTSGYVNAARRHGAHVVEGVAVEAIERDRDRVVAVVAGGTRVSTPLVVNCAGPYAATVGAMAGVEVPVKPFRRHLFLTERFTLDPHPPMTVDVATSFYLHTEGDGLLLGMSDPAEPSSFDTTVDWGFLEHLVEHATHRLPALERAAIKTGWAGLYEVSPDNQALVGESELAGFWLCCGFSGHGFMQAPAVGRLLATEITGAQSEIDLTPFRPDRFARGASTREDAVI</sequence>
<dbReference type="PANTHER" id="PTHR13847:SF287">
    <property type="entry name" value="FAD-DEPENDENT OXIDOREDUCTASE DOMAIN-CONTAINING PROTEIN 1"/>
    <property type="match status" value="1"/>
</dbReference>
<evidence type="ECO:0000256" key="1">
    <source>
        <dbReference type="ARBA" id="ARBA00023002"/>
    </source>
</evidence>
<dbReference type="InterPro" id="IPR036188">
    <property type="entry name" value="FAD/NAD-bd_sf"/>
</dbReference>
<dbReference type="SUPFAM" id="SSF54373">
    <property type="entry name" value="FAD-linked reductases, C-terminal domain"/>
    <property type="match status" value="1"/>
</dbReference>
<dbReference type="EMBL" id="QHBU01000063">
    <property type="protein sequence ID" value="PZR82627.1"/>
    <property type="molecule type" value="Genomic_DNA"/>
</dbReference>
<evidence type="ECO:0000313" key="5">
    <source>
        <dbReference type="Proteomes" id="UP000248724"/>
    </source>
</evidence>
<dbReference type="Gene3D" id="3.30.9.10">
    <property type="entry name" value="D-Amino Acid Oxidase, subunit A, domain 2"/>
    <property type="match status" value="1"/>
</dbReference>
<dbReference type="EMBL" id="JAEKNS010000131">
    <property type="protein sequence ID" value="MBJ7595705.1"/>
    <property type="molecule type" value="Genomic_DNA"/>
</dbReference>
<evidence type="ECO:0000313" key="6">
    <source>
        <dbReference type="Proteomes" id="UP000606991"/>
    </source>
</evidence>
<reference evidence="4 5" key="1">
    <citation type="journal article" date="2017" name="Nature">
        <title>Atmospheric trace gases support primary production in Antarctic desert surface soil.</title>
        <authorList>
            <person name="Ji M."/>
            <person name="Greening C."/>
            <person name="Vanwonterghem I."/>
            <person name="Carere C.R."/>
            <person name="Bay S.K."/>
            <person name="Steen J.A."/>
            <person name="Montgomery K."/>
            <person name="Lines T."/>
            <person name="Beardall J."/>
            <person name="van Dorst J."/>
            <person name="Snape I."/>
            <person name="Stott M.B."/>
            <person name="Hugenholtz P."/>
            <person name="Ferrari B.C."/>
        </authorList>
    </citation>
    <scope>NUCLEOTIDE SEQUENCE [LARGE SCALE GENOMIC DNA]</scope>
    <source>
        <strain evidence="4">RRmetagenome_bin12</strain>
    </source>
</reference>
<comment type="caution">
    <text evidence="4">The sequence shown here is derived from an EMBL/GenBank/DDBJ whole genome shotgun (WGS) entry which is preliminary data.</text>
</comment>
<organism evidence="4 5">
    <name type="scientific">Candidatus Aeolococcus gillhamiae</name>
    <dbReference type="NCBI Taxonomy" id="3127015"/>
    <lineage>
        <taxon>Bacteria</taxon>
        <taxon>Bacillati</taxon>
        <taxon>Candidatus Dormiibacterota</taxon>
        <taxon>Candidatus Dormibacteria</taxon>
        <taxon>Candidatus Aeolococcales</taxon>
        <taxon>Candidatus Aeolococcaceae</taxon>
        <taxon>Candidatus Aeolococcus</taxon>
    </lineage>
</organism>
<reference evidence="3 6" key="3">
    <citation type="submission" date="2020-10" db="EMBL/GenBank/DDBJ databases">
        <title>Ca. Dormibacterota MAGs.</title>
        <authorList>
            <person name="Montgomery K."/>
        </authorList>
    </citation>
    <scope>NUCLEOTIDE SEQUENCE [LARGE SCALE GENOMIC DNA]</scope>
    <source>
        <strain evidence="3">SC8812_S17_18</strain>
    </source>
</reference>
<evidence type="ECO:0000313" key="4">
    <source>
        <dbReference type="EMBL" id="PZR82627.1"/>
    </source>
</evidence>
<dbReference type="AlphaFoldDB" id="A0A2W5ZFB2"/>
<dbReference type="PANTHER" id="PTHR13847">
    <property type="entry name" value="SARCOSINE DEHYDROGENASE-RELATED"/>
    <property type="match status" value="1"/>
</dbReference>
<evidence type="ECO:0000313" key="3">
    <source>
        <dbReference type="EMBL" id="MBJ7595705.1"/>
    </source>
</evidence>
<dbReference type="Proteomes" id="UP000606991">
    <property type="component" value="Unassembled WGS sequence"/>
</dbReference>
<keyword evidence="1" id="KW-0560">Oxidoreductase</keyword>
<dbReference type="GO" id="GO:0016491">
    <property type="term" value="F:oxidoreductase activity"/>
    <property type="evidence" value="ECO:0007669"/>
    <property type="project" value="UniProtKB-KW"/>
</dbReference>
<dbReference type="SUPFAM" id="SSF51905">
    <property type="entry name" value="FAD/NAD(P)-binding domain"/>
    <property type="match status" value="1"/>
</dbReference>
<evidence type="ECO:0000259" key="2">
    <source>
        <dbReference type="Pfam" id="PF01266"/>
    </source>
</evidence>
<reference evidence="4" key="2">
    <citation type="submission" date="2018-05" db="EMBL/GenBank/DDBJ databases">
        <authorList>
            <person name="Ferrari B."/>
        </authorList>
    </citation>
    <scope>NUCLEOTIDE SEQUENCE</scope>
    <source>
        <strain evidence="4">RRmetagenome_bin12</strain>
    </source>
</reference>
<dbReference type="Proteomes" id="UP000248724">
    <property type="component" value="Unassembled WGS sequence"/>
</dbReference>
<feature type="domain" description="FAD dependent oxidoreductase" evidence="2">
    <location>
        <begin position="10"/>
        <end position="350"/>
    </location>
</feature>